<sequence>LEKLSVENVFCHRRCLKCEKCNCELNLGNYRTQKSFKGRVRFFCIKHAGPNAKLTQSIRIRPQLVLKAMDDPKPSKDAPNRTNTDNVQHSSDKPRIPTRPDFLARRVTSASIRRIDFYNSGDDEKEVVPEDTIFEHNFGASVRGALTLKLPQSDEKLNNSSSDSVAH</sequence>
<dbReference type="SMR" id="A0A3L5TTE8"/>
<reference evidence="2 3" key="1">
    <citation type="journal article" date="2016" name="PLoS ONE">
        <title>A First Insight into the Genome of the Filter-Feeder Mussel Mytilus galloprovincialis.</title>
        <authorList>
            <person name="Murgarella M."/>
            <person name="Puiu D."/>
            <person name="Novoa B."/>
            <person name="Figueras A."/>
            <person name="Posada D."/>
            <person name="Canchaya C."/>
        </authorList>
    </citation>
    <scope>NUCLEOTIDE SEQUENCE [LARGE SCALE GENOMIC DNA]</scope>
    <source>
        <tissue evidence="2">Muscle</tissue>
    </source>
</reference>
<evidence type="ECO:0000313" key="2">
    <source>
        <dbReference type="EMBL" id="OPL33201.1"/>
    </source>
</evidence>
<feature type="compositionally biased region" description="Polar residues" evidence="1">
    <location>
        <begin position="80"/>
        <end position="89"/>
    </location>
</feature>
<feature type="compositionally biased region" description="Basic and acidic residues" evidence="1">
    <location>
        <begin position="68"/>
        <end position="79"/>
    </location>
</feature>
<dbReference type="Proteomes" id="UP000266721">
    <property type="component" value="Unassembled WGS sequence"/>
</dbReference>
<evidence type="ECO:0000256" key="1">
    <source>
        <dbReference type="SAM" id="MobiDB-lite"/>
    </source>
</evidence>
<organism evidence="2 3">
    <name type="scientific">Mytilus galloprovincialis</name>
    <name type="common">Mediterranean mussel</name>
    <dbReference type="NCBI Taxonomy" id="29158"/>
    <lineage>
        <taxon>Eukaryota</taxon>
        <taxon>Metazoa</taxon>
        <taxon>Spiralia</taxon>
        <taxon>Lophotrochozoa</taxon>
        <taxon>Mollusca</taxon>
        <taxon>Bivalvia</taxon>
        <taxon>Autobranchia</taxon>
        <taxon>Pteriomorphia</taxon>
        <taxon>Mytilida</taxon>
        <taxon>Mytiloidea</taxon>
        <taxon>Mytilidae</taxon>
        <taxon>Mytilinae</taxon>
        <taxon>Mytilus</taxon>
    </lineage>
</organism>
<evidence type="ECO:0008006" key="4">
    <source>
        <dbReference type="Google" id="ProtNLM"/>
    </source>
</evidence>
<feature type="region of interest" description="Disordered" evidence="1">
    <location>
        <begin position="68"/>
        <end position="101"/>
    </location>
</feature>
<dbReference type="Gene3D" id="2.10.110.10">
    <property type="entry name" value="Cysteine Rich Protein"/>
    <property type="match status" value="1"/>
</dbReference>
<proteinExistence type="predicted"/>
<dbReference type="AlphaFoldDB" id="A0A3L5TTE8"/>
<comment type="caution">
    <text evidence="2">The sequence shown here is derived from an EMBL/GenBank/DDBJ whole genome shotgun (WGS) entry which is preliminary data.</text>
</comment>
<keyword evidence="3" id="KW-1185">Reference proteome</keyword>
<dbReference type="EMBL" id="KV584220">
    <property type="protein sequence ID" value="OPL33201.1"/>
    <property type="molecule type" value="Genomic_DNA"/>
</dbReference>
<feature type="non-terminal residue" evidence="2">
    <location>
        <position position="1"/>
    </location>
</feature>
<accession>A0A3L5TTE8</accession>
<gene>
    <name evidence="2" type="ORF">AM593_02468</name>
</gene>
<evidence type="ECO:0000313" key="3">
    <source>
        <dbReference type="Proteomes" id="UP000266721"/>
    </source>
</evidence>
<name>A0A3L5TTE8_MYTGA</name>
<protein>
    <recommendedName>
        <fullName evidence="4">LIM zinc-binding domain-containing protein</fullName>
    </recommendedName>
</protein>